<dbReference type="EMBL" id="JAGSXJ010000001">
    <property type="protein sequence ID" value="KAH6697590.1"/>
    <property type="molecule type" value="Genomic_DNA"/>
</dbReference>
<gene>
    <name evidence="2" type="ORF">F5X68DRAFT_239049</name>
</gene>
<reference evidence="2" key="1">
    <citation type="journal article" date="2021" name="Nat. Commun.">
        <title>Genetic determinants of endophytism in the Arabidopsis root mycobiome.</title>
        <authorList>
            <person name="Mesny F."/>
            <person name="Miyauchi S."/>
            <person name="Thiergart T."/>
            <person name="Pickel B."/>
            <person name="Atanasova L."/>
            <person name="Karlsson M."/>
            <person name="Huettel B."/>
            <person name="Barry K.W."/>
            <person name="Haridas S."/>
            <person name="Chen C."/>
            <person name="Bauer D."/>
            <person name="Andreopoulos W."/>
            <person name="Pangilinan J."/>
            <person name="LaButti K."/>
            <person name="Riley R."/>
            <person name="Lipzen A."/>
            <person name="Clum A."/>
            <person name="Drula E."/>
            <person name="Henrissat B."/>
            <person name="Kohler A."/>
            <person name="Grigoriev I.V."/>
            <person name="Martin F.M."/>
            <person name="Hacquard S."/>
        </authorList>
    </citation>
    <scope>NUCLEOTIDE SEQUENCE</scope>
    <source>
        <strain evidence="2">MPI-SDFR-AT-0117</strain>
    </source>
</reference>
<name>A0A9P8VL51_9PEZI</name>
<dbReference type="AlphaFoldDB" id="A0A9P8VL51"/>
<evidence type="ECO:0000313" key="3">
    <source>
        <dbReference type="Proteomes" id="UP000770015"/>
    </source>
</evidence>
<dbReference type="GO" id="GO:0009116">
    <property type="term" value="P:nucleoside metabolic process"/>
    <property type="evidence" value="ECO:0007669"/>
    <property type="project" value="InterPro"/>
</dbReference>
<accession>A0A9P8VL51</accession>
<dbReference type="PANTHER" id="PTHR46082">
    <property type="entry name" value="ATP/GTP-BINDING PROTEIN-RELATED"/>
    <property type="match status" value="1"/>
</dbReference>
<evidence type="ECO:0000259" key="1">
    <source>
        <dbReference type="Pfam" id="PF01048"/>
    </source>
</evidence>
<dbReference type="Pfam" id="PF01048">
    <property type="entry name" value="PNP_UDP_1"/>
    <property type="match status" value="1"/>
</dbReference>
<dbReference type="InterPro" id="IPR053137">
    <property type="entry name" value="NLR-like"/>
</dbReference>
<dbReference type="PANTHER" id="PTHR46082:SF11">
    <property type="entry name" value="AAA+ ATPASE DOMAIN-CONTAINING PROTEIN-RELATED"/>
    <property type="match status" value="1"/>
</dbReference>
<dbReference type="InterPro" id="IPR000845">
    <property type="entry name" value="Nucleoside_phosphorylase_d"/>
</dbReference>
<feature type="domain" description="Nucleoside phosphorylase" evidence="1">
    <location>
        <begin position="21"/>
        <end position="291"/>
    </location>
</feature>
<dbReference type="Proteomes" id="UP000770015">
    <property type="component" value="Unassembled WGS sequence"/>
</dbReference>
<proteinExistence type="predicted"/>
<dbReference type="GO" id="GO:0003824">
    <property type="term" value="F:catalytic activity"/>
    <property type="evidence" value="ECO:0007669"/>
    <property type="project" value="InterPro"/>
</dbReference>
<organism evidence="2 3">
    <name type="scientific">Plectosphaerella plurivora</name>
    <dbReference type="NCBI Taxonomy" id="936078"/>
    <lineage>
        <taxon>Eukaryota</taxon>
        <taxon>Fungi</taxon>
        <taxon>Dikarya</taxon>
        <taxon>Ascomycota</taxon>
        <taxon>Pezizomycotina</taxon>
        <taxon>Sordariomycetes</taxon>
        <taxon>Hypocreomycetidae</taxon>
        <taxon>Glomerellales</taxon>
        <taxon>Plectosphaerellaceae</taxon>
        <taxon>Plectosphaerella</taxon>
    </lineage>
</organism>
<comment type="caution">
    <text evidence="2">The sequence shown here is derived from an EMBL/GenBank/DDBJ whole genome shotgun (WGS) entry which is preliminary data.</text>
</comment>
<keyword evidence="3" id="KW-1185">Reference proteome</keyword>
<evidence type="ECO:0000313" key="2">
    <source>
        <dbReference type="EMBL" id="KAH6697590.1"/>
    </source>
</evidence>
<dbReference type="InterPro" id="IPR035994">
    <property type="entry name" value="Nucleoside_phosphorylase_sf"/>
</dbReference>
<dbReference type="SUPFAM" id="SSF53167">
    <property type="entry name" value="Purine and uridine phosphorylases"/>
    <property type="match status" value="1"/>
</dbReference>
<protein>
    <submittedName>
        <fullName evidence="2">Nucleoside phosphorylase domain-containing protein</fullName>
    </submittedName>
</protein>
<sequence>MADPRIYTIGWISATEIESVAAQQFFDERHPIPEQVTRHDNNVYALGRIGHHNVVMACLPMGEYGSTTATRVARDILNSFPNVCLGLMVGVGGGAPTADDDIRLGDVVVSSTANNIGGVFQYDYGKTIQDQAFQYTRMLDQPPKPLRLAVSTLKAQYRCDGHQLDFKVRQILEKKRRLQKHFSRPADESDVLYRSNVVHHEHCGKECAGNPSDLVPRRRRGEDEDLPVIHYGLIASGNQLMMDAVVRDKLAAGKGALCFEMEAAGLMNHFPCLVVRGISNYADTHKNGKWEGYAAMAAAAYAKDVLSHIPETKAGSERSLNEELSSGMI</sequence>
<dbReference type="OrthoDB" id="1577640at2759"/>
<dbReference type="Gene3D" id="3.40.50.1580">
    <property type="entry name" value="Nucleoside phosphorylase domain"/>
    <property type="match status" value="1"/>
</dbReference>